<evidence type="ECO:0000256" key="1">
    <source>
        <dbReference type="ARBA" id="ARBA00023109"/>
    </source>
</evidence>
<keyword evidence="1" id="KW-0235">DNA replication</keyword>
<dbReference type="GO" id="GO:0003676">
    <property type="term" value="F:nucleic acid binding"/>
    <property type="evidence" value="ECO:0007669"/>
    <property type="project" value="InterPro"/>
</dbReference>
<accession>A0A7G5B7U8</accession>
<protein>
    <recommendedName>
        <fullName evidence="4">DNA polymerase</fullName>
    </recommendedName>
</protein>
<dbReference type="InterPro" id="IPR043502">
    <property type="entry name" value="DNA/RNA_pol_sf"/>
</dbReference>
<sequence length="383" mass="42367">MTATQHDLFSDSETQSRTDLPVHGLARYLDDPSTCVSLWTFRLPGESQTRLWMKGDPIDALVPVAQHIERGGLMWCHNVQFDQNIWNHILRRTFPNLPHWTIEQSRCTAARARYNGLPGSLERACEAMGLPVQKDMEGKAVMMQIATNPDWTPQTHPNEFARQARYGVTDTDAMIGLHAATLPMPARQQALFEADMRINERGFPVDVAAAQAMEDMRELALELIDYQITVLTEGKILAASEIAKLKDYAATLGEDIDDAGREALKKMATRDDIPDDLKALIALRLDASRAPKKAAAILRAHVDNRMKFSLLFHGALSGRWTAVGCGGVQAHNFARPRPGKSAEDCAEMLDMVRTNDLAGLAEKHGPVLAALADAQRALVRAED</sequence>
<evidence type="ECO:0008006" key="4">
    <source>
        <dbReference type="Google" id="ProtNLM"/>
    </source>
</evidence>
<name>A0A7G5B7U8_9CAUD</name>
<organism evidence="2 3">
    <name type="scientific">Ralstonia phage Adzire</name>
    <dbReference type="NCBI Taxonomy" id="2759711"/>
    <lineage>
        <taxon>Viruses</taxon>
        <taxon>Duplodnaviria</taxon>
        <taxon>Heunggongvirae</taxon>
        <taxon>Uroviricota</taxon>
        <taxon>Caudoviricetes</taxon>
        <taxon>Bakolyvirus</taxon>
        <taxon>Bakolyvirus simangalove</taxon>
    </lineage>
</organism>
<dbReference type="GO" id="GO:0039693">
    <property type="term" value="P:viral DNA genome replication"/>
    <property type="evidence" value="ECO:0007669"/>
    <property type="project" value="UniProtKB-KW"/>
</dbReference>
<proteinExistence type="predicted"/>
<dbReference type="EMBL" id="MT740725">
    <property type="protein sequence ID" value="QMV32371.1"/>
    <property type="molecule type" value="Genomic_DNA"/>
</dbReference>
<dbReference type="Proteomes" id="UP000515295">
    <property type="component" value="Segment"/>
</dbReference>
<reference evidence="2 3" key="1">
    <citation type="submission" date="2020-07" db="EMBL/GenBank/DDBJ databases">
        <title>Ralstonia phages.</title>
        <authorList>
            <person name="Trotereau A."/>
            <person name="Boyer C."/>
            <person name="Torres-Barcelo C."/>
        </authorList>
    </citation>
    <scope>NUCLEOTIDE SEQUENCE [LARGE SCALE GENOMIC DNA]</scope>
</reference>
<gene>
    <name evidence="2" type="ORF">S1_00054</name>
</gene>
<dbReference type="SUPFAM" id="SSF56672">
    <property type="entry name" value="DNA/RNA polymerases"/>
    <property type="match status" value="1"/>
</dbReference>
<dbReference type="SUPFAM" id="SSF53098">
    <property type="entry name" value="Ribonuclease H-like"/>
    <property type="match status" value="1"/>
</dbReference>
<dbReference type="InterPro" id="IPR036397">
    <property type="entry name" value="RNaseH_sf"/>
</dbReference>
<keyword evidence="1" id="KW-1194">Viral DNA replication</keyword>
<evidence type="ECO:0000313" key="2">
    <source>
        <dbReference type="EMBL" id="QMV32371.1"/>
    </source>
</evidence>
<dbReference type="Gene3D" id="3.30.420.10">
    <property type="entry name" value="Ribonuclease H-like superfamily/Ribonuclease H"/>
    <property type="match status" value="1"/>
</dbReference>
<dbReference type="InterPro" id="IPR012337">
    <property type="entry name" value="RNaseH-like_sf"/>
</dbReference>
<evidence type="ECO:0000313" key="3">
    <source>
        <dbReference type="Proteomes" id="UP000515295"/>
    </source>
</evidence>